<evidence type="ECO:0000313" key="3">
    <source>
        <dbReference type="Proteomes" id="UP000280586"/>
    </source>
</evidence>
<reference evidence="1 3" key="1">
    <citation type="submission" date="2017-09" db="EMBL/GenBank/DDBJ databases">
        <authorList>
            <person name="Thomas P."/>
            <person name="Seyboldt C."/>
        </authorList>
    </citation>
    <scope>NUCLEOTIDE SEQUENCE [LARGE SCALE GENOMIC DNA]</scope>
    <source>
        <strain evidence="1 3">DSM 7534</strain>
    </source>
</reference>
<evidence type="ECO:0000313" key="4">
    <source>
        <dbReference type="Proteomes" id="UP001055437"/>
    </source>
</evidence>
<protein>
    <submittedName>
        <fullName evidence="1">Uncharacterized protein</fullName>
    </submittedName>
</protein>
<dbReference type="EMBL" id="CP099799">
    <property type="protein sequence ID" value="USR99542.1"/>
    <property type="molecule type" value="Genomic_DNA"/>
</dbReference>
<dbReference type="OrthoDB" id="1932992at2"/>
<accession>A0A9N7JIP7</accession>
<organism evidence="1 3">
    <name type="scientific">Clostridium septicum</name>
    <dbReference type="NCBI Taxonomy" id="1504"/>
    <lineage>
        <taxon>Bacteria</taxon>
        <taxon>Bacillati</taxon>
        <taxon>Bacillota</taxon>
        <taxon>Clostridia</taxon>
        <taxon>Eubacteriales</taxon>
        <taxon>Clostridiaceae</taxon>
        <taxon>Clostridium</taxon>
    </lineage>
</organism>
<dbReference type="Proteomes" id="UP001055437">
    <property type="component" value="Chromosome"/>
</dbReference>
<name>A0A9N7JIP7_CLOSE</name>
<dbReference type="AlphaFoldDB" id="A0A9N7JIP7"/>
<evidence type="ECO:0000313" key="2">
    <source>
        <dbReference type="EMBL" id="USR99542.1"/>
    </source>
</evidence>
<reference evidence="2" key="2">
    <citation type="submission" date="2022-06" db="EMBL/GenBank/DDBJ databases">
        <authorList>
            <person name="Holder M.E."/>
            <person name="Ajami N.J."/>
            <person name="Petrosino J.F."/>
        </authorList>
    </citation>
    <scope>NUCLEOTIDE SEQUENCE</scope>
    <source>
        <strain evidence="2">RMA 8861</strain>
    </source>
</reference>
<gene>
    <name evidence="1" type="ORF">CP523_00195</name>
    <name evidence="2" type="ORF">NH397_08480</name>
</gene>
<dbReference type="GeneID" id="303559093"/>
<sequence>MELNIFIKGKKEPLIYIGDRIDLLDFILNGVKYKQIRVFKNGFSKSELIKSSLINKTQEKN</sequence>
<dbReference type="KEGG" id="csep:CP523_00195"/>
<proteinExistence type="predicted"/>
<dbReference type="Proteomes" id="UP000280586">
    <property type="component" value="Chromosome"/>
</dbReference>
<dbReference type="EMBL" id="CP023671">
    <property type="protein sequence ID" value="AYE32980.1"/>
    <property type="molecule type" value="Genomic_DNA"/>
</dbReference>
<keyword evidence="4" id="KW-1185">Reference proteome</keyword>
<evidence type="ECO:0000313" key="1">
    <source>
        <dbReference type="EMBL" id="AYE32980.1"/>
    </source>
</evidence>
<dbReference type="RefSeq" id="WP_066677389.1">
    <property type="nucleotide sequence ID" value="NZ_CABMIZ010000026.1"/>
</dbReference>